<evidence type="ECO:0000313" key="2">
    <source>
        <dbReference type="Proteomes" id="UP000230790"/>
    </source>
</evidence>
<dbReference type="Proteomes" id="UP000230790">
    <property type="component" value="Unassembled WGS sequence"/>
</dbReference>
<dbReference type="InterPro" id="IPR029063">
    <property type="entry name" value="SAM-dependent_MTases_sf"/>
</dbReference>
<reference evidence="1 2" key="1">
    <citation type="submission" date="2017-11" db="EMBL/GenBank/DDBJ databases">
        <title>Evolution of Phototrophy in the Chloroflexi Phylum Driven by Horizontal Gene Transfer.</title>
        <authorList>
            <person name="Ward L.M."/>
            <person name="Hemp J."/>
            <person name="Shih P.M."/>
            <person name="Mcglynn S.E."/>
            <person name="Fischer W."/>
        </authorList>
    </citation>
    <scope>NUCLEOTIDE SEQUENCE [LARGE SCALE GENOMIC DNA]</scope>
    <source>
        <strain evidence="1">JP3_7</strain>
    </source>
</reference>
<dbReference type="Pfam" id="PF13489">
    <property type="entry name" value="Methyltransf_23"/>
    <property type="match status" value="1"/>
</dbReference>
<comment type="caution">
    <text evidence="1">The sequence shown here is derived from an EMBL/GenBank/DDBJ whole genome shotgun (WGS) entry which is preliminary data.</text>
</comment>
<gene>
    <name evidence="1" type="ORF">CUN48_08015</name>
</gene>
<dbReference type="EMBL" id="PGTN01000043">
    <property type="protein sequence ID" value="PJF47577.1"/>
    <property type="molecule type" value="Genomic_DNA"/>
</dbReference>
<dbReference type="SUPFAM" id="SSF53335">
    <property type="entry name" value="S-adenosyl-L-methionine-dependent methyltransferases"/>
    <property type="match status" value="1"/>
</dbReference>
<proteinExistence type="predicted"/>
<evidence type="ECO:0000313" key="1">
    <source>
        <dbReference type="EMBL" id="PJF47577.1"/>
    </source>
</evidence>
<dbReference type="CDD" id="cd02440">
    <property type="entry name" value="AdoMet_MTases"/>
    <property type="match status" value="1"/>
</dbReference>
<sequence>MNIDQAKQLIAGHPWHHAFEVIPGVRTQGSYDPTFLLEKLDLPKDLSGVTVADLGASNGYFSFVLRQRGARVTAFDFRHKDNSGFGLLQLINGLDDITHHHINVLDVTADRFGQFDIVLCLGLLYHVSEPYRLLSNCAGLAKHKLFVETYCIDKHLPVDFANIPLARFIPDPERLPGYQQPNQDTSNFWGFTSKCVELMIRDLGYHVERVEVWGARCLVEAQAPQKRVNRDHIAYGLIPHVPVGQNPLDSKSWTIF</sequence>
<dbReference type="AlphaFoldDB" id="A0A2M8QCP5"/>
<evidence type="ECO:0008006" key="3">
    <source>
        <dbReference type="Google" id="ProtNLM"/>
    </source>
</evidence>
<dbReference type="Gene3D" id="3.40.50.150">
    <property type="entry name" value="Vaccinia Virus protein VP39"/>
    <property type="match status" value="1"/>
</dbReference>
<protein>
    <recommendedName>
        <fullName evidence="3">DUF1698 domain-containing protein</fullName>
    </recommendedName>
</protein>
<accession>A0A2M8QCP5</accession>
<name>A0A2M8QCP5_9CHLR</name>
<organism evidence="1 2">
    <name type="scientific">Candidatus Thermofonsia Clade 3 bacterium</name>
    <dbReference type="NCBI Taxonomy" id="2364212"/>
    <lineage>
        <taxon>Bacteria</taxon>
        <taxon>Bacillati</taxon>
        <taxon>Chloroflexota</taxon>
        <taxon>Candidatus Thermofontia</taxon>
        <taxon>Candidatus Thermofonsia Clade 3</taxon>
    </lineage>
</organism>